<sequence>MWGCQPVLTRYLQTVGELDRWATVCATQFASAVFIGVAAIVRRLARQSGGECDMDETPSWSVQKRLAAGFTFGCIASVRATTNFISTGFTSAWHITTIAMFGPFFTATASWLALGERMDSRAWPSVCVAITGAVLVATGEAHEAEDSATLWGAVAGCSLQALSMCFSASARVTMKATAGHLTSTQLLGFQYFVVVIATFAMTIPRFAQAWGPWLRLGTNVWVALFSLAFFVQWIAAEMQVVLIRRLGPAAYTCFQPLRIVSTVAVDAIFLGEAVKGALSWAGLVLVVGAISTYLVAKALGARNETPGKIEPKGSFMEMMQNTIRRMGRSDPRRAAYVSVERTEVSIEEDGKGDAADVEGD</sequence>
<feature type="domain" description="EamA" evidence="2">
    <location>
        <begin position="2"/>
        <end position="137"/>
    </location>
</feature>
<feature type="transmembrane region" description="Helical" evidence="1">
    <location>
        <begin position="186"/>
        <end position="207"/>
    </location>
</feature>
<reference evidence="3" key="1">
    <citation type="submission" date="2023-01" db="EMBL/GenBank/DDBJ databases">
        <title>Metagenome sequencing of chrysophaentin producing Chrysophaeum taylorii.</title>
        <authorList>
            <person name="Davison J."/>
            <person name="Bewley C."/>
        </authorList>
    </citation>
    <scope>NUCLEOTIDE SEQUENCE</scope>
    <source>
        <strain evidence="3">NIES-1699</strain>
    </source>
</reference>
<accession>A0AAD7UPG8</accession>
<dbReference type="SUPFAM" id="SSF103481">
    <property type="entry name" value="Multidrug resistance efflux transporter EmrE"/>
    <property type="match status" value="1"/>
</dbReference>
<dbReference type="PANTHER" id="PTHR22911">
    <property type="entry name" value="ACYL-MALONYL CONDENSING ENZYME-RELATED"/>
    <property type="match status" value="1"/>
</dbReference>
<evidence type="ECO:0000313" key="3">
    <source>
        <dbReference type="EMBL" id="KAJ8614439.1"/>
    </source>
</evidence>
<feature type="transmembrane region" description="Helical" evidence="1">
    <location>
        <begin position="92"/>
        <end position="114"/>
    </location>
</feature>
<organism evidence="3 4">
    <name type="scientific">Chrysophaeum taylorii</name>
    <dbReference type="NCBI Taxonomy" id="2483200"/>
    <lineage>
        <taxon>Eukaryota</taxon>
        <taxon>Sar</taxon>
        <taxon>Stramenopiles</taxon>
        <taxon>Ochrophyta</taxon>
        <taxon>Pelagophyceae</taxon>
        <taxon>Pelagomonadales</taxon>
        <taxon>Pelagomonadaceae</taxon>
        <taxon>Chrysophaeum</taxon>
    </lineage>
</organism>
<feature type="transmembrane region" description="Helical" evidence="1">
    <location>
        <begin position="213"/>
        <end position="236"/>
    </location>
</feature>
<dbReference type="EMBL" id="JAQMWT010000005">
    <property type="protein sequence ID" value="KAJ8614439.1"/>
    <property type="molecule type" value="Genomic_DNA"/>
</dbReference>
<keyword evidence="1" id="KW-1133">Transmembrane helix</keyword>
<evidence type="ECO:0000259" key="2">
    <source>
        <dbReference type="Pfam" id="PF00892"/>
    </source>
</evidence>
<dbReference type="InterPro" id="IPR000620">
    <property type="entry name" value="EamA_dom"/>
</dbReference>
<evidence type="ECO:0000256" key="1">
    <source>
        <dbReference type="SAM" id="Phobius"/>
    </source>
</evidence>
<gene>
    <name evidence="3" type="ORF">CTAYLR_000788</name>
</gene>
<keyword evidence="4" id="KW-1185">Reference proteome</keyword>
<dbReference type="InterPro" id="IPR037185">
    <property type="entry name" value="EmrE-like"/>
</dbReference>
<feature type="transmembrane region" description="Helical" evidence="1">
    <location>
        <begin position="150"/>
        <end position="174"/>
    </location>
</feature>
<name>A0AAD7UPG8_9STRA</name>
<feature type="transmembrane region" description="Helical" evidence="1">
    <location>
        <begin position="121"/>
        <end position="138"/>
    </location>
</feature>
<feature type="transmembrane region" description="Helical" evidence="1">
    <location>
        <begin position="20"/>
        <end position="45"/>
    </location>
</feature>
<dbReference type="Proteomes" id="UP001230188">
    <property type="component" value="Unassembled WGS sequence"/>
</dbReference>
<dbReference type="AlphaFoldDB" id="A0AAD7UPG8"/>
<comment type="caution">
    <text evidence="3">The sequence shown here is derived from an EMBL/GenBank/DDBJ whole genome shotgun (WGS) entry which is preliminary data.</text>
</comment>
<feature type="transmembrane region" description="Helical" evidence="1">
    <location>
        <begin position="277"/>
        <end position="296"/>
    </location>
</feature>
<dbReference type="GO" id="GO:0016020">
    <property type="term" value="C:membrane"/>
    <property type="evidence" value="ECO:0007669"/>
    <property type="project" value="InterPro"/>
</dbReference>
<proteinExistence type="predicted"/>
<evidence type="ECO:0000313" key="4">
    <source>
        <dbReference type="Proteomes" id="UP001230188"/>
    </source>
</evidence>
<keyword evidence="1" id="KW-0472">Membrane</keyword>
<protein>
    <recommendedName>
        <fullName evidence="2">EamA domain-containing protein</fullName>
    </recommendedName>
</protein>
<keyword evidence="1" id="KW-0812">Transmembrane</keyword>
<dbReference type="Pfam" id="PF00892">
    <property type="entry name" value="EamA"/>
    <property type="match status" value="1"/>
</dbReference>